<evidence type="ECO:0000313" key="2">
    <source>
        <dbReference type="Proteomes" id="UP000178344"/>
    </source>
</evidence>
<comment type="caution">
    <text evidence="1">The sequence shown here is derived from an EMBL/GenBank/DDBJ whole genome shotgun (WGS) entry which is preliminary data.</text>
</comment>
<organism evidence="1 2">
    <name type="scientific">Candidatus Kaiserbacteria bacterium RIFCSPHIGHO2_01_FULL_49_13</name>
    <dbReference type="NCBI Taxonomy" id="1798477"/>
    <lineage>
        <taxon>Bacteria</taxon>
        <taxon>Candidatus Kaiseribacteriota</taxon>
    </lineage>
</organism>
<dbReference type="AlphaFoldDB" id="A0A1F6CEA9"/>
<evidence type="ECO:0000313" key="1">
    <source>
        <dbReference type="EMBL" id="OGG47534.1"/>
    </source>
</evidence>
<reference evidence="1 2" key="1">
    <citation type="journal article" date="2016" name="Nat. Commun.">
        <title>Thousands of microbial genomes shed light on interconnected biogeochemical processes in an aquifer system.</title>
        <authorList>
            <person name="Anantharaman K."/>
            <person name="Brown C.T."/>
            <person name="Hug L.A."/>
            <person name="Sharon I."/>
            <person name="Castelle C.J."/>
            <person name="Probst A.J."/>
            <person name="Thomas B.C."/>
            <person name="Singh A."/>
            <person name="Wilkins M.J."/>
            <person name="Karaoz U."/>
            <person name="Brodie E.L."/>
            <person name="Williams K.H."/>
            <person name="Hubbard S.S."/>
            <person name="Banfield J.F."/>
        </authorList>
    </citation>
    <scope>NUCLEOTIDE SEQUENCE [LARGE SCALE GENOMIC DNA]</scope>
</reference>
<dbReference type="Proteomes" id="UP000178344">
    <property type="component" value="Unassembled WGS sequence"/>
</dbReference>
<name>A0A1F6CEA9_9BACT</name>
<dbReference type="EMBL" id="MFKQ01000008">
    <property type="protein sequence ID" value="OGG47534.1"/>
    <property type="molecule type" value="Genomic_DNA"/>
</dbReference>
<sequence length="105" mass="11619">MAKLPDNYISGILKDLKLQNASEKEQADALLVLQDRFDNVVMQTLVALTSPEQKTRLTSALQKNVRVEEIISEVSSEIPEFSQALEQALLAEYASIRDAMQSAPA</sequence>
<protein>
    <submittedName>
        <fullName evidence="1">Uncharacterized protein</fullName>
    </submittedName>
</protein>
<proteinExistence type="predicted"/>
<accession>A0A1F6CEA9</accession>
<gene>
    <name evidence="1" type="ORF">A2671_02110</name>
</gene>